<protein>
    <submittedName>
        <fullName evidence="2">Uncharacterized protein</fullName>
    </submittedName>
</protein>
<dbReference type="Proteomes" id="UP001317532">
    <property type="component" value="Chromosome"/>
</dbReference>
<feature type="region of interest" description="Disordered" evidence="1">
    <location>
        <begin position="72"/>
        <end position="91"/>
    </location>
</feature>
<dbReference type="AlphaFoldDB" id="A0AAN2C9Z3"/>
<proteinExistence type="predicted"/>
<reference evidence="2 3" key="1">
    <citation type="journal article" date="2022" name="ISME Commun">
        <title>Vulcanimicrobium alpinus gen. nov. sp. nov., the first cultivated representative of the candidate phylum 'Eremiobacterota', is a metabolically versatile aerobic anoxygenic phototroph.</title>
        <authorList>
            <person name="Yabe S."/>
            <person name="Muto K."/>
            <person name="Abe K."/>
            <person name="Yokota A."/>
            <person name="Staudigel H."/>
            <person name="Tebo B.M."/>
        </authorList>
    </citation>
    <scope>NUCLEOTIDE SEQUENCE [LARGE SCALE GENOMIC DNA]</scope>
    <source>
        <strain evidence="2 3">WC8-2</strain>
    </source>
</reference>
<dbReference type="KEGG" id="vab:WPS_18270"/>
<evidence type="ECO:0000256" key="1">
    <source>
        <dbReference type="SAM" id="MobiDB-lite"/>
    </source>
</evidence>
<keyword evidence="3" id="KW-1185">Reference proteome</keyword>
<evidence type="ECO:0000313" key="2">
    <source>
        <dbReference type="EMBL" id="BDE06551.1"/>
    </source>
</evidence>
<sequence length="91" mass="10297">MEWLRAQPFEEVPGVAESLDWPLALTRLHRDALDEATLQQTLRCILKVRADWELLRAERARYTPLLQAAEAPARAQDEPDYGLGSVVANRG</sequence>
<name>A0AAN2C9Z3_UNVUL</name>
<accession>A0AAN2C9Z3</accession>
<organism evidence="2 3">
    <name type="scientific">Vulcanimicrobium alpinum</name>
    <dbReference type="NCBI Taxonomy" id="3016050"/>
    <lineage>
        <taxon>Bacteria</taxon>
        <taxon>Bacillati</taxon>
        <taxon>Vulcanimicrobiota</taxon>
        <taxon>Vulcanimicrobiia</taxon>
        <taxon>Vulcanimicrobiales</taxon>
        <taxon>Vulcanimicrobiaceae</taxon>
        <taxon>Vulcanimicrobium</taxon>
    </lineage>
</organism>
<dbReference type="EMBL" id="AP025523">
    <property type="protein sequence ID" value="BDE06551.1"/>
    <property type="molecule type" value="Genomic_DNA"/>
</dbReference>
<evidence type="ECO:0000313" key="3">
    <source>
        <dbReference type="Proteomes" id="UP001317532"/>
    </source>
</evidence>
<dbReference type="RefSeq" id="WP_317994210.1">
    <property type="nucleotide sequence ID" value="NZ_AP025523.1"/>
</dbReference>
<gene>
    <name evidence="2" type="ORF">WPS_18270</name>
</gene>